<comment type="caution">
    <text evidence="1">The sequence shown here is derived from an EMBL/GenBank/DDBJ whole genome shotgun (WGS) entry which is preliminary data.</text>
</comment>
<evidence type="ECO:0000313" key="2">
    <source>
        <dbReference type="Proteomes" id="UP000242519"/>
    </source>
</evidence>
<dbReference type="EMBL" id="MZNU01000003">
    <property type="protein sequence ID" value="OWP07507.1"/>
    <property type="molecule type" value="Genomic_DNA"/>
</dbReference>
<name>A0A218ZHI2_9HELO</name>
<organism evidence="1 2">
    <name type="scientific">Diplocarpon coronariae</name>
    <dbReference type="NCBI Taxonomy" id="2795749"/>
    <lineage>
        <taxon>Eukaryota</taxon>
        <taxon>Fungi</taxon>
        <taxon>Dikarya</taxon>
        <taxon>Ascomycota</taxon>
        <taxon>Pezizomycotina</taxon>
        <taxon>Leotiomycetes</taxon>
        <taxon>Helotiales</taxon>
        <taxon>Drepanopezizaceae</taxon>
        <taxon>Diplocarpon</taxon>
    </lineage>
</organism>
<sequence length="121" mass="13771">MEYFRTLHVNGFDREPEPSDTNKVAAKYRKAYENMFSCSTTSESDTATTTPDIPAAERTRALAICTMVGAIRTKEDQKIDVLVDPESNQDHYQYIDSESVSRRKCRGKYCKAKLMQFQGEG</sequence>
<reference evidence="1 2" key="1">
    <citation type="submission" date="2017-04" db="EMBL/GenBank/DDBJ databases">
        <title>Draft genome sequence of Marssonina coronaria NL1: causal agent of apple blotch.</title>
        <authorList>
            <person name="Cheng Q."/>
        </authorList>
    </citation>
    <scope>NUCLEOTIDE SEQUENCE [LARGE SCALE GENOMIC DNA]</scope>
    <source>
        <strain evidence="1 2">NL1</strain>
    </source>
</reference>
<accession>A0A218ZHI2</accession>
<dbReference type="AlphaFoldDB" id="A0A218ZHI2"/>
<gene>
    <name evidence="1" type="ORF">B2J93_8959</name>
</gene>
<proteinExistence type="predicted"/>
<keyword evidence="2" id="KW-1185">Reference proteome</keyword>
<evidence type="ECO:0000313" key="1">
    <source>
        <dbReference type="EMBL" id="OWP07507.1"/>
    </source>
</evidence>
<dbReference type="Proteomes" id="UP000242519">
    <property type="component" value="Unassembled WGS sequence"/>
</dbReference>
<protein>
    <submittedName>
        <fullName evidence="1">Uncharacterized protein</fullName>
    </submittedName>
</protein>
<dbReference type="InParanoid" id="A0A218ZHI2"/>